<comment type="caution">
    <text evidence="3">The sequence shown here is derived from an EMBL/GenBank/DDBJ whole genome shotgun (WGS) entry which is preliminary data.</text>
</comment>
<dbReference type="Pfam" id="PF03407">
    <property type="entry name" value="Nucleotid_trans"/>
    <property type="match status" value="1"/>
</dbReference>
<feature type="region of interest" description="Disordered" evidence="1">
    <location>
        <begin position="424"/>
        <end position="447"/>
    </location>
</feature>
<gene>
    <name evidence="3" type="ORF">C1SCF055_LOCUS14601</name>
</gene>
<evidence type="ECO:0000313" key="4">
    <source>
        <dbReference type="EMBL" id="CAL1140693.1"/>
    </source>
</evidence>
<dbReference type="InterPro" id="IPR005069">
    <property type="entry name" value="Nucl-diP-sugar_transferase"/>
</dbReference>
<evidence type="ECO:0000313" key="6">
    <source>
        <dbReference type="Proteomes" id="UP001152797"/>
    </source>
</evidence>
<evidence type="ECO:0000313" key="3">
    <source>
        <dbReference type="EMBL" id="CAI3987318.1"/>
    </source>
</evidence>
<proteinExistence type="predicted"/>
<dbReference type="EMBL" id="CAMXCT010001155">
    <property type="protein sequence ID" value="CAI3987318.1"/>
    <property type="molecule type" value="Genomic_DNA"/>
</dbReference>
<protein>
    <submittedName>
        <fullName evidence="5">Sulfate transporter 4.1, chloroplastic</fullName>
    </submittedName>
</protein>
<evidence type="ECO:0000256" key="1">
    <source>
        <dbReference type="SAM" id="MobiDB-lite"/>
    </source>
</evidence>
<accession>A0A9P1FT17</accession>
<reference evidence="4" key="2">
    <citation type="submission" date="2024-04" db="EMBL/GenBank/DDBJ databases">
        <authorList>
            <person name="Chen Y."/>
            <person name="Shah S."/>
            <person name="Dougan E. K."/>
            <person name="Thang M."/>
            <person name="Chan C."/>
        </authorList>
    </citation>
    <scope>NUCLEOTIDE SEQUENCE [LARGE SCALE GENOMIC DNA]</scope>
</reference>
<name>A0A9P1FT17_9DINO</name>
<dbReference type="EMBL" id="CAMXCT020001155">
    <property type="protein sequence ID" value="CAL1140693.1"/>
    <property type="molecule type" value="Genomic_DNA"/>
</dbReference>
<feature type="domain" description="Nucleotide-diphospho-sugar transferase" evidence="2">
    <location>
        <begin position="223"/>
        <end position="305"/>
    </location>
</feature>
<dbReference type="OrthoDB" id="288203at2759"/>
<evidence type="ECO:0000313" key="5">
    <source>
        <dbReference type="EMBL" id="CAL4774630.1"/>
    </source>
</evidence>
<evidence type="ECO:0000259" key="2">
    <source>
        <dbReference type="Pfam" id="PF03407"/>
    </source>
</evidence>
<keyword evidence="6" id="KW-1185">Reference proteome</keyword>
<organism evidence="3">
    <name type="scientific">Cladocopium goreaui</name>
    <dbReference type="NCBI Taxonomy" id="2562237"/>
    <lineage>
        <taxon>Eukaryota</taxon>
        <taxon>Sar</taxon>
        <taxon>Alveolata</taxon>
        <taxon>Dinophyceae</taxon>
        <taxon>Suessiales</taxon>
        <taxon>Symbiodiniaceae</taxon>
        <taxon>Cladocopium</taxon>
    </lineage>
</organism>
<dbReference type="AlphaFoldDB" id="A0A9P1FT17"/>
<reference evidence="3" key="1">
    <citation type="submission" date="2022-10" db="EMBL/GenBank/DDBJ databases">
        <authorList>
            <person name="Chen Y."/>
            <person name="Dougan E. K."/>
            <person name="Chan C."/>
            <person name="Rhodes N."/>
            <person name="Thang M."/>
        </authorList>
    </citation>
    <scope>NUCLEOTIDE SEQUENCE</scope>
</reference>
<sequence>MKALSVRQRADLLIWIMQAFSVVGVDDSMVHGVALNIDRLVATYAGEESLPHGCLPCILLAIVCTEFKTDGFSDHPDKEWKQILTHMCRGQIPMIQILRVELKILSRLQYVVGLPTPLTFLRSLTAHLRQEEQVDAPCIAEVGFNRPINPMKVFFFYDSKFVPLRDYMVASMEASQPASAFQLQEDILDDLKGNNRAGGGMPTYLYKSAKICKALDEVDKDEVFLFTDVDVQYFQPIHQIVEDCMVNGTDIIFQKEFEDIGVNIGFMAMRNTSACRGFWDYVHAEISRTQALDQRVVNNSLYSGHACGEFGLRWDRWPSKIWASSMAFSGPLPEAIAVHHANFLIDKAPSADPMPKLEQLKQLASELHERKEQVQATATVRPWATFMEAARGCQAMLDYRSRHFGERRPGPEWSMLAEGHVARPGGYSEKAAKKRAKETMAPDGADG</sequence>
<dbReference type="EMBL" id="CAMXCT030001155">
    <property type="protein sequence ID" value="CAL4774630.1"/>
    <property type="molecule type" value="Genomic_DNA"/>
</dbReference>
<dbReference type="Proteomes" id="UP001152797">
    <property type="component" value="Unassembled WGS sequence"/>
</dbReference>